<dbReference type="VEuPathDB" id="TrichDB:TVAGG3_0387490"/>
<dbReference type="Proteomes" id="UP000001542">
    <property type="component" value="Unassembled WGS sequence"/>
</dbReference>
<feature type="transmembrane region" description="Helical" evidence="1">
    <location>
        <begin position="41"/>
        <end position="62"/>
    </location>
</feature>
<sequence length="218" mass="22660">MGCFCKEMTKTFIGATLGGMTAIIAERGVKGAQGSANLADIALSGMHVGVNFIAYPVALQVLSDAFPKFKKNKEDPNGNKAIVYVAGGITGALLGTLAKYPIVKVQEFRAKGKTTVSPTEVASRFVDSIGGSIGFAATMGTVAPHVPACPNSLGSWARGHLLVHISDLGATLLSFPVARIRYGASLGGMIQGWAKGRLGTTIIGDATHHFKDVLAFIN</sequence>
<dbReference type="EMBL" id="DS113894">
    <property type="protein sequence ID" value="EAX93739.1"/>
    <property type="molecule type" value="Genomic_DNA"/>
</dbReference>
<dbReference type="VEuPathDB" id="TrichDB:TVAG_455090"/>
<keyword evidence="1" id="KW-1133">Transmembrane helix</keyword>
<keyword evidence="1" id="KW-0472">Membrane</keyword>
<protein>
    <recommendedName>
        <fullName evidence="4">Mitochondrial carrier protein</fullName>
    </recommendedName>
</protein>
<evidence type="ECO:0008006" key="4">
    <source>
        <dbReference type="Google" id="ProtNLM"/>
    </source>
</evidence>
<keyword evidence="3" id="KW-1185">Reference proteome</keyword>
<proteinExistence type="predicted"/>
<dbReference type="OrthoDB" id="10261167at2759"/>
<dbReference type="KEGG" id="tva:4751464"/>
<evidence type="ECO:0000313" key="2">
    <source>
        <dbReference type="EMBL" id="EAX93739.1"/>
    </source>
</evidence>
<dbReference type="InParanoid" id="A2FMX1"/>
<evidence type="ECO:0000256" key="1">
    <source>
        <dbReference type="SAM" id="Phobius"/>
    </source>
</evidence>
<feature type="transmembrane region" description="Helical" evidence="1">
    <location>
        <begin position="82"/>
        <end position="103"/>
    </location>
</feature>
<name>A2FMX1_TRIV3</name>
<organism evidence="2 3">
    <name type="scientific">Trichomonas vaginalis (strain ATCC PRA-98 / G3)</name>
    <dbReference type="NCBI Taxonomy" id="412133"/>
    <lineage>
        <taxon>Eukaryota</taxon>
        <taxon>Metamonada</taxon>
        <taxon>Parabasalia</taxon>
        <taxon>Trichomonadida</taxon>
        <taxon>Trichomonadidae</taxon>
        <taxon>Trichomonas</taxon>
    </lineage>
</organism>
<dbReference type="AlphaFoldDB" id="A2FMX1"/>
<reference evidence="2" key="2">
    <citation type="journal article" date="2007" name="Science">
        <title>Draft genome sequence of the sexually transmitted pathogen Trichomonas vaginalis.</title>
        <authorList>
            <person name="Carlton J.M."/>
            <person name="Hirt R.P."/>
            <person name="Silva J.C."/>
            <person name="Delcher A.L."/>
            <person name="Schatz M."/>
            <person name="Zhao Q."/>
            <person name="Wortman J.R."/>
            <person name="Bidwell S.L."/>
            <person name="Alsmark U.C.M."/>
            <person name="Besteiro S."/>
            <person name="Sicheritz-Ponten T."/>
            <person name="Noel C.J."/>
            <person name="Dacks J.B."/>
            <person name="Foster P.G."/>
            <person name="Simillion C."/>
            <person name="Van de Peer Y."/>
            <person name="Miranda-Saavedra D."/>
            <person name="Barton G.J."/>
            <person name="Westrop G.D."/>
            <person name="Mueller S."/>
            <person name="Dessi D."/>
            <person name="Fiori P.L."/>
            <person name="Ren Q."/>
            <person name="Paulsen I."/>
            <person name="Zhang H."/>
            <person name="Bastida-Corcuera F.D."/>
            <person name="Simoes-Barbosa A."/>
            <person name="Brown M.T."/>
            <person name="Hayes R.D."/>
            <person name="Mukherjee M."/>
            <person name="Okumura C.Y."/>
            <person name="Schneider R."/>
            <person name="Smith A.J."/>
            <person name="Vanacova S."/>
            <person name="Villalvazo M."/>
            <person name="Haas B.J."/>
            <person name="Pertea M."/>
            <person name="Feldblyum T.V."/>
            <person name="Utterback T.R."/>
            <person name="Shu C.L."/>
            <person name="Osoegawa K."/>
            <person name="de Jong P.J."/>
            <person name="Hrdy I."/>
            <person name="Horvathova L."/>
            <person name="Zubacova Z."/>
            <person name="Dolezal P."/>
            <person name="Malik S.B."/>
            <person name="Logsdon J.M. Jr."/>
            <person name="Henze K."/>
            <person name="Gupta A."/>
            <person name="Wang C.C."/>
            <person name="Dunne R.L."/>
            <person name="Upcroft J.A."/>
            <person name="Upcroft P."/>
            <person name="White O."/>
            <person name="Salzberg S.L."/>
            <person name="Tang P."/>
            <person name="Chiu C.-H."/>
            <person name="Lee Y.-S."/>
            <person name="Embley T.M."/>
            <person name="Coombs G.H."/>
            <person name="Mottram J.C."/>
            <person name="Tachezy J."/>
            <person name="Fraser-Liggett C.M."/>
            <person name="Johnson P.J."/>
        </authorList>
    </citation>
    <scope>NUCLEOTIDE SEQUENCE [LARGE SCALE GENOMIC DNA]</scope>
    <source>
        <strain evidence="2">G3</strain>
    </source>
</reference>
<accession>A2FMX1</accession>
<keyword evidence="1" id="KW-0812">Transmembrane</keyword>
<dbReference type="RefSeq" id="XP_001306669.1">
    <property type="nucleotide sequence ID" value="XM_001306668.1"/>
</dbReference>
<reference evidence="2" key="1">
    <citation type="submission" date="2006-10" db="EMBL/GenBank/DDBJ databases">
        <authorList>
            <person name="Amadeo P."/>
            <person name="Zhao Q."/>
            <person name="Wortman J."/>
            <person name="Fraser-Liggett C."/>
            <person name="Carlton J."/>
        </authorList>
    </citation>
    <scope>NUCLEOTIDE SEQUENCE</scope>
    <source>
        <strain evidence="2">G3</strain>
    </source>
</reference>
<gene>
    <name evidence="2" type="ORF">TVAG_455090</name>
</gene>
<evidence type="ECO:0000313" key="3">
    <source>
        <dbReference type="Proteomes" id="UP000001542"/>
    </source>
</evidence>